<feature type="compositionally biased region" description="Polar residues" evidence="1">
    <location>
        <begin position="624"/>
        <end position="654"/>
    </location>
</feature>
<protein>
    <recommendedName>
        <fullName evidence="2">Ras-GAP domain-containing protein</fullName>
    </recommendedName>
</protein>
<dbReference type="InterPro" id="IPR008936">
    <property type="entry name" value="Rho_GTPase_activation_prot"/>
</dbReference>
<keyword evidence="4" id="KW-1185">Reference proteome</keyword>
<name>A0ABM1ZB96_AEDAL</name>
<dbReference type="GeneID" id="134284732"/>
<dbReference type="Gene3D" id="1.10.506.10">
    <property type="entry name" value="GTPase Activation - p120gap, domain 1"/>
    <property type="match status" value="1"/>
</dbReference>
<dbReference type="Proteomes" id="UP000069940">
    <property type="component" value="Unassembled WGS sequence"/>
</dbReference>
<dbReference type="SUPFAM" id="SSF48350">
    <property type="entry name" value="GTPase activation domain, GAP"/>
    <property type="match status" value="1"/>
</dbReference>
<feature type="domain" description="Ras-GAP" evidence="2">
    <location>
        <begin position="162"/>
        <end position="366"/>
    </location>
</feature>
<feature type="region of interest" description="Disordered" evidence="1">
    <location>
        <begin position="570"/>
        <end position="658"/>
    </location>
</feature>
<organism evidence="3 4">
    <name type="scientific">Aedes albopictus</name>
    <name type="common">Asian tiger mosquito</name>
    <name type="synonym">Stegomyia albopicta</name>
    <dbReference type="NCBI Taxonomy" id="7160"/>
    <lineage>
        <taxon>Eukaryota</taxon>
        <taxon>Metazoa</taxon>
        <taxon>Ecdysozoa</taxon>
        <taxon>Arthropoda</taxon>
        <taxon>Hexapoda</taxon>
        <taxon>Insecta</taxon>
        <taxon>Pterygota</taxon>
        <taxon>Neoptera</taxon>
        <taxon>Endopterygota</taxon>
        <taxon>Diptera</taxon>
        <taxon>Nematocera</taxon>
        <taxon>Culicoidea</taxon>
        <taxon>Culicidae</taxon>
        <taxon>Culicinae</taxon>
        <taxon>Aedini</taxon>
        <taxon>Aedes</taxon>
        <taxon>Stegomyia</taxon>
    </lineage>
</organism>
<evidence type="ECO:0000313" key="3">
    <source>
        <dbReference type="EnsemblMetazoa" id="AALFPA23_016839.P24582"/>
    </source>
</evidence>
<evidence type="ECO:0000259" key="2">
    <source>
        <dbReference type="PROSITE" id="PS50018"/>
    </source>
</evidence>
<dbReference type="EnsemblMetazoa" id="AALFPA23_016839.R24582">
    <property type="protein sequence ID" value="AALFPA23_016839.P24582"/>
    <property type="gene ID" value="AALFPA23_016839"/>
</dbReference>
<accession>A0ABM1ZB96</accession>
<dbReference type="RefSeq" id="XP_062699901.1">
    <property type="nucleotide sequence ID" value="XM_062843917.1"/>
</dbReference>
<evidence type="ECO:0000256" key="1">
    <source>
        <dbReference type="SAM" id="MobiDB-lite"/>
    </source>
</evidence>
<proteinExistence type="predicted"/>
<feature type="compositionally biased region" description="Basic and acidic residues" evidence="1">
    <location>
        <begin position="573"/>
        <end position="589"/>
    </location>
</feature>
<dbReference type="Pfam" id="PF00616">
    <property type="entry name" value="RasGAP"/>
    <property type="match status" value="1"/>
</dbReference>
<sequence length="1287" mass="145538">MENKIDPASEVDFMSIVNIAKSLRREQLFVSNEQSNFASSHKLYEKYLCHTQQVAWICARQRQVMHNLILAKPESGLSALCQRIDLLENCYFIDIYHCKFVEYPQIIALIEMLNFLYDKPAIIAYALSLADKNGTSKARIDSTINFVVNGLYRSGIYPKDVEMIIKMLQIQIKIQIAKSDNPRRLLRSGSSTFTRLFQKYYESSFASKIFLKTILFDPVMAVLMDDEMKFEIDANKIISVQNQTENAEMFGEPTSADYMDNLKQYRRTAIDRLHMHVSNFIKSFSDNWCLYPATLRWLYQSMNHFLQRVELSKENIHIIMTDLIFTNFICPAILSPNIHGIIDAPLSDNARFNLIQIGQVIRMLALMEIQPVEDKLHELYAKFDKHCLRNLIDQLDYETFESNYESNSDAYSNNLPSSTIVIATYGELITLVNMIAAVNEQEREISMDEIHKLKQILHKLIHLPEINQETEIIANVLTASHNINKTKPKTKARILKTRSLSSSPSHLTNDISKETSTCQKLKIDEAFLMIPLSWNEEKLVSEEEFLNKVISNSPPAPFCEAVNIKQENITMQVEKDTRQKKISLSHDDGSTGNTSDNLEAVSEAHSNHSVASSLELEEADQNDNDNLSDMISANVSGRGTPSISGRDTPSSQITEGGGEVQHFTTPQMTKILNKTRSDIEDKFCKFEIKKLTEGDETISIISDTWSTDVLASDSEVVEANERNLTTTLIPTTTLMPGDHNYIPITNSFGQMRVTHVESETQSESAWSTDEAIDIDDNNGATRSEVIDSVMVLKNDSSNLSHHCKKLVGIHGCNIKPNYFSQLSDENEQTNSIQSHCQNSTDSNNSSGISENLSKYSKSDANENNINLISLESTHYIRTHIRNDKNCNHSKRIDCNNMKKCDRTNLNLSNPFSGTNGLFSSANNNNLKNSLEIQSPPEYNEEEFAVEHRRLSSEQRNAKFDSRRNGMIDILGNFSNSLPFPQIRNKAISYSLPNSSCVNPFEIRAQILEEPMKIRSTKNSSSRITSKIHNAESLSGVNMISSYVTDEYHQKANNEEKSPCSDGLVSKLSGKITGTIPKSISFDSSADKANRNDSTITKISEASQFTESLKTNASFFTKLKFGFKNRRSTNIKARFSINGQSDNLDVLLKNRIADSEETTEDILAKYRRKTSIPTDINSSLSNCFAVTRVKAEEDANKKLSEKSSHEYPIDSTGIKKKLRSVLSYTDICSQDFKKYRVSMKLLHSVTKINCLSVSRANLCVSEGFWAAESESGLRFALTRHNFELYLNL</sequence>
<reference evidence="4" key="1">
    <citation type="journal article" date="2015" name="Proc. Natl. Acad. Sci. U.S.A.">
        <title>Genome sequence of the Asian Tiger mosquito, Aedes albopictus, reveals insights into its biology, genetics, and evolution.</title>
        <authorList>
            <person name="Chen X.G."/>
            <person name="Jiang X."/>
            <person name="Gu J."/>
            <person name="Xu M."/>
            <person name="Wu Y."/>
            <person name="Deng Y."/>
            <person name="Zhang C."/>
            <person name="Bonizzoni M."/>
            <person name="Dermauw W."/>
            <person name="Vontas J."/>
            <person name="Armbruster P."/>
            <person name="Huang X."/>
            <person name="Yang Y."/>
            <person name="Zhang H."/>
            <person name="He W."/>
            <person name="Peng H."/>
            <person name="Liu Y."/>
            <person name="Wu K."/>
            <person name="Chen J."/>
            <person name="Lirakis M."/>
            <person name="Topalis P."/>
            <person name="Van Leeuwen T."/>
            <person name="Hall A.B."/>
            <person name="Jiang X."/>
            <person name="Thorpe C."/>
            <person name="Mueller R.L."/>
            <person name="Sun C."/>
            <person name="Waterhouse R.M."/>
            <person name="Yan G."/>
            <person name="Tu Z.J."/>
            <person name="Fang X."/>
            <person name="James A.A."/>
        </authorList>
    </citation>
    <scope>NUCLEOTIDE SEQUENCE [LARGE SCALE GENOMIC DNA]</scope>
    <source>
        <strain evidence="4">Foshan</strain>
    </source>
</reference>
<feature type="region of interest" description="Disordered" evidence="1">
    <location>
        <begin position="824"/>
        <end position="854"/>
    </location>
</feature>
<dbReference type="InterPro" id="IPR001936">
    <property type="entry name" value="RasGAP_dom"/>
</dbReference>
<evidence type="ECO:0000313" key="4">
    <source>
        <dbReference type="Proteomes" id="UP000069940"/>
    </source>
</evidence>
<dbReference type="PROSITE" id="PS50018">
    <property type="entry name" value="RAS_GTPASE_ACTIV_2"/>
    <property type="match status" value="1"/>
</dbReference>
<reference evidence="3" key="2">
    <citation type="submission" date="2025-05" db="UniProtKB">
        <authorList>
            <consortium name="EnsemblMetazoa"/>
        </authorList>
    </citation>
    <scope>IDENTIFICATION</scope>
    <source>
        <strain evidence="3">Foshan</strain>
    </source>
</reference>